<feature type="compositionally biased region" description="Polar residues" evidence="1">
    <location>
        <begin position="175"/>
        <end position="190"/>
    </location>
</feature>
<reference evidence="2 3" key="1">
    <citation type="journal article" date="2016" name="Sci. Rep.">
        <title>The genome sequence of the outbreeding globe artichoke constructed de novo incorporating a phase-aware low-pass sequencing strategy of F1 progeny.</title>
        <authorList>
            <person name="Scaglione D."/>
            <person name="Reyes-Chin-Wo S."/>
            <person name="Acquadro A."/>
            <person name="Froenicke L."/>
            <person name="Portis E."/>
            <person name="Beitel C."/>
            <person name="Tirone M."/>
            <person name="Mauro R."/>
            <person name="Lo Monaco A."/>
            <person name="Mauromicale G."/>
            <person name="Faccioli P."/>
            <person name="Cattivelli L."/>
            <person name="Rieseberg L."/>
            <person name="Michelmore R."/>
            <person name="Lanteri S."/>
        </authorList>
    </citation>
    <scope>NUCLEOTIDE SEQUENCE [LARGE SCALE GENOMIC DNA]</scope>
    <source>
        <strain evidence="2">2C</strain>
    </source>
</reference>
<dbReference type="EMBL" id="LEKV01002661">
    <property type="protein sequence ID" value="KVI02162.1"/>
    <property type="molecule type" value="Genomic_DNA"/>
</dbReference>
<proteinExistence type="predicted"/>
<comment type="caution">
    <text evidence="2">The sequence shown here is derived from an EMBL/GenBank/DDBJ whole genome shotgun (WGS) entry which is preliminary data.</text>
</comment>
<dbReference type="PANTHER" id="PTHR34546">
    <property type="entry name" value="OS06G0153600 PROTEIN"/>
    <property type="match status" value="1"/>
</dbReference>
<evidence type="ECO:0000313" key="2">
    <source>
        <dbReference type="EMBL" id="KVI02162.1"/>
    </source>
</evidence>
<protein>
    <submittedName>
        <fullName evidence="2">Uncharacterized protein</fullName>
    </submittedName>
</protein>
<dbReference type="STRING" id="59895.A0A118K117"/>
<feature type="compositionally biased region" description="Basic residues" evidence="1">
    <location>
        <begin position="42"/>
        <end position="57"/>
    </location>
</feature>
<gene>
    <name evidence="2" type="ORF">Ccrd_019558</name>
</gene>
<evidence type="ECO:0000313" key="3">
    <source>
        <dbReference type="Proteomes" id="UP000243975"/>
    </source>
</evidence>
<feature type="region of interest" description="Disordered" evidence="1">
    <location>
        <begin position="39"/>
        <end position="97"/>
    </location>
</feature>
<keyword evidence="3" id="KW-1185">Reference proteome</keyword>
<dbReference type="Proteomes" id="UP000243975">
    <property type="component" value="Unassembled WGS sequence"/>
</dbReference>
<organism evidence="2 3">
    <name type="scientific">Cynara cardunculus var. scolymus</name>
    <name type="common">Globe artichoke</name>
    <name type="synonym">Cynara scolymus</name>
    <dbReference type="NCBI Taxonomy" id="59895"/>
    <lineage>
        <taxon>Eukaryota</taxon>
        <taxon>Viridiplantae</taxon>
        <taxon>Streptophyta</taxon>
        <taxon>Embryophyta</taxon>
        <taxon>Tracheophyta</taxon>
        <taxon>Spermatophyta</taxon>
        <taxon>Magnoliopsida</taxon>
        <taxon>eudicotyledons</taxon>
        <taxon>Gunneridae</taxon>
        <taxon>Pentapetalae</taxon>
        <taxon>asterids</taxon>
        <taxon>campanulids</taxon>
        <taxon>Asterales</taxon>
        <taxon>Asteraceae</taxon>
        <taxon>Carduoideae</taxon>
        <taxon>Cardueae</taxon>
        <taxon>Carduinae</taxon>
        <taxon>Cynara</taxon>
    </lineage>
</organism>
<feature type="region of interest" description="Disordered" evidence="1">
    <location>
        <begin position="163"/>
        <end position="192"/>
    </location>
</feature>
<dbReference type="OMA" id="DESMVCE"/>
<sequence>MDPYYEQRLRDEVIYLHSLWHRGPLYRSLPYTTLQPYNSTNFKKHKKKSKSNARQSKKVGSFSGKEWPVKPLSADPPLTQSGWPELKLKPNPQQTPRLPTPEDLEKFKDCIALVQHSISIAKTKKLRSHRAYGQVVCKVLGWDIDRLPSSIVADYKGNGVNADKDVNNGGDNAGLNKNTDNGESNLQVDPNGSCHDVSEIVDDESMVCEGNDVNVDKDVNNDGDNEGLNKIIDNEESNLQVNPNGKGQDVTKTIDAESMVCEESVVNNGAGTTTTARQQQQCSCRLTDKV</sequence>
<name>A0A118K117_CYNCS</name>
<accession>A0A118K117</accession>
<dbReference type="Gramene" id="KVI02162">
    <property type="protein sequence ID" value="KVI02162"/>
    <property type="gene ID" value="Ccrd_019558"/>
</dbReference>
<evidence type="ECO:0000256" key="1">
    <source>
        <dbReference type="SAM" id="MobiDB-lite"/>
    </source>
</evidence>
<dbReference type="AlphaFoldDB" id="A0A118K117"/>
<dbReference type="PANTHER" id="PTHR34546:SF3">
    <property type="entry name" value="OS06G0153600 PROTEIN"/>
    <property type="match status" value="1"/>
</dbReference>